<feature type="compositionally biased region" description="Basic and acidic residues" evidence="15">
    <location>
        <begin position="217"/>
        <end position="229"/>
    </location>
</feature>
<dbReference type="GO" id="GO:0051301">
    <property type="term" value="P:cell division"/>
    <property type="evidence" value="ECO:0007669"/>
    <property type="project" value="UniProtKB-KW"/>
</dbReference>
<dbReference type="Pfam" id="PF17854">
    <property type="entry name" value="FtsK_alpha"/>
    <property type="match status" value="1"/>
</dbReference>
<dbReference type="RefSeq" id="WP_092373859.1">
    <property type="nucleotide sequence ID" value="NZ_FORX01000006.1"/>
</dbReference>
<evidence type="ECO:0000256" key="6">
    <source>
        <dbReference type="ARBA" id="ARBA00022741"/>
    </source>
</evidence>
<keyword evidence="19" id="KW-1185">Reference proteome</keyword>
<evidence type="ECO:0000256" key="11">
    <source>
        <dbReference type="ARBA" id="ARBA00023136"/>
    </source>
</evidence>
<dbReference type="SUPFAM" id="SSF46785">
    <property type="entry name" value="Winged helix' DNA-binding domain"/>
    <property type="match status" value="1"/>
</dbReference>
<dbReference type="InterPro" id="IPR027417">
    <property type="entry name" value="P-loop_NTPase"/>
</dbReference>
<dbReference type="InterPro" id="IPR025199">
    <property type="entry name" value="FtsK_4TM"/>
</dbReference>
<dbReference type="CDD" id="cd01127">
    <property type="entry name" value="TrwB_TraG_TraD_VirD4"/>
    <property type="match status" value="1"/>
</dbReference>
<keyword evidence="7" id="KW-0159">Chromosome partition</keyword>
<keyword evidence="6 14" id="KW-0547">Nucleotide-binding</keyword>
<accession>A0A1I3TNQ3</accession>
<evidence type="ECO:0000313" key="19">
    <source>
        <dbReference type="Proteomes" id="UP000198635"/>
    </source>
</evidence>
<feature type="transmembrane region" description="Helical" evidence="16">
    <location>
        <begin position="143"/>
        <end position="164"/>
    </location>
</feature>
<keyword evidence="5 16" id="KW-0812">Transmembrane</keyword>
<evidence type="ECO:0000256" key="1">
    <source>
        <dbReference type="ARBA" id="ARBA00004651"/>
    </source>
</evidence>
<sequence>MTKDGNKLVREICALVFACSLALVTLALYSFSPADPGFNHQAVAGHKTQNLVGTLGAYVAGGLVDLCGMAAWLWPVFFALAAAMLFFPNFRPHWLRWTGGIMLAILIPVWAHFAVLRLDLPGSGMIGGGFVGRTLYALLQRVFGNYGFVLVAVCLTLIAGRLLFGMSYHALMEKCAAWLAPLRRLFQGFRAWRAERFTQVPAPSSPQPQRSPVKPRKPVDETRREEPRIIPKPQPKTAKPATPVRAQTTQGSLPPIDLLAPVPASRISIPKAVLDRQSQALTACFADFGIQGEVQGVQPGPVITMFEFKPAPGVKVSRIANMSDDLALALKARAVRIVAPLPGRDTVGIEIPNEQRQIVYLREILDDPAFADTKAQLPLALGMDIQGVPKIADLAKMPHMLVAGATGAGKSVCLNCLLLSIVYKHDPEHVKLLLVDPKRIELAVYGTLPHLVHPVVTDMHLAKNALEWAVYEMEQRYEAMARTGVRHITTYNQKLAEMGDDRPEDMRDLKPFPYLVIVVDELADMMMTAAKEVEGSIVRLAQLARASGIHLILATQRPSVDVVTGIIKANFPSRIAFQVSSKHDSRTILDGIGAEYLLGHGDMLFKLSGGNIQRVHGAFVGDDEIARVVKYWEKQRPQRFELDFAEWNTAGESGGEGNGGSSDVLDDPKYAEAIDFVSDQGRASISMIQRRLRIGFNRAARFIEQMEMDGIIGPQDGSKPRLVRKKD</sequence>
<dbReference type="InterPro" id="IPR018541">
    <property type="entry name" value="Ftsk_gamma"/>
</dbReference>
<keyword evidence="10" id="KW-0238">DNA-binding</keyword>
<feature type="compositionally biased region" description="Low complexity" evidence="15">
    <location>
        <begin position="200"/>
        <end position="212"/>
    </location>
</feature>
<evidence type="ECO:0000256" key="4">
    <source>
        <dbReference type="ARBA" id="ARBA00022618"/>
    </source>
</evidence>
<dbReference type="InterPro" id="IPR050206">
    <property type="entry name" value="FtsK/SpoIIIE/SftA"/>
</dbReference>
<dbReference type="InterPro" id="IPR002543">
    <property type="entry name" value="FtsK_dom"/>
</dbReference>
<dbReference type="Proteomes" id="UP000198635">
    <property type="component" value="Unassembled WGS sequence"/>
</dbReference>
<feature type="transmembrane region" description="Helical" evidence="16">
    <location>
        <begin position="12"/>
        <end position="31"/>
    </location>
</feature>
<dbReference type="Pfam" id="PF01580">
    <property type="entry name" value="FtsK_SpoIIIE"/>
    <property type="match status" value="1"/>
</dbReference>
<dbReference type="PROSITE" id="PS50901">
    <property type="entry name" value="FTSK"/>
    <property type="match status" value="1"/>
</dbReference>
<dbReference type="SUPFAM" id="SSF52540">
    <property type="entry name" value="P-loop containing nucleoside triphosphate hydrolases"/>
    <property type="match status" value="1"/>
</dbReference>
<reference evidence="19" key="1">
    <citation type="submission" date="2016-10" db="EMBL/GenBank/DDBJ databases">
        <authorList>
            <person name="Varghese N."/>
            <person name="Submissions S."/>
        </authorList>
    </citation>
    <scope>NUCLEOTIDE SEQUENCE [LARGE SCALE GENOMIC DNA]</scope>
    <source>
        <strain evidence="19">DSM 5918</strain>
    </source>
</reference>
<evidence type="ECO:0000256" key="3">
    <source>
        <dbReference type="ARBA" id="ARBA00022475"/>
    </source>
</evidence>
<dbReference type="GO" id="GO:0003677">
    <property type="term" value="F:DNA binding"/>
    <property type="evidence" value="ECO:0007669"/>
    <property type="project" value="UniProtKB-KW"/>
</dbReference>
<dbReference type="InterPro" id="IPR036388">
    <property type="entry name" value="WH-like_DNA-bd_sf"/>
</dbReference>
<dbReference type="GO" id="GO:0005886">
    <property type="term" value="C:plasma membrane"/>
    <property type="evidence" value="ECO:0007669"/>
    <property type="project" value="UniProtKB-SubCell"/>
</dbReference>
<dbReference type="PANTHER" id="PTHR22683">
    <property type="entry name" value="SPORULATION PROTEIN RELATED"/>
    <property type="match status" value="1"/>
</dbReference>
<evidence type="ECO:0000313" key="18">
    <source>
        <dbReference type="EMBL" id="SFJ72858.1"/>
    </source>
</evidence>
<comment type="similarity">
    <text evidence="2">Belongs to the FtsK/SpoIIIE/SftA family.</text>
</comment>
<dbReference type="Gene3D" id="1.10.10.10">
    <property type="entry name" value="Winged helix-like DNA-binding domain superfamily/Winged helix DNA-binding domain"/>
    <property type="match status" value="1"/>
</dbReference>
<proteinExistence type="inferred from homology"/>
<feature type="transmembrane region" description="Helical" evidence="16">
    <location>
        <begin position="69"/>
        <end position="87"/>
    </location>
</feature>
<evidence type="ECO:0000259" key="17">
    <source>
        <dbReference type="PROSITE" id="PS50901"/>
    </source>
</evidence>
<evidence type="ECO:0000256" key="9">
    <source>
        <dbReference type="ARBA" id="ARBA00022989"/>
    </source>
</evidence>
<dbReference type="OrthoDB" id="9807790at2"/>
<feature type="domain" description="FtsK" evidence="17">
    <location>
        <begin position="387"/>
        <end position="586"/>
    </location>
</feature>
<evidence type="ECO:0000256" key="5">
    <source>
        <dbReference type="ARBA" id="ARBA00022692"/>
    </source>
</evidence>
<evidence type="ECO:0000256" key="12">
    <source>
        <dbReference type="ARBA" id="ARBA00023306"/>
    </source>
</evidence>
<evidence type="ECO:0000256" key="13">
    <source>
        <dbReference type="ARBA" id="ARBA00025923"/>
    </source>
</evidence>
<dbReference type="Gene3D" id="3.40.50.300">
    <property type="entry name" value="P-loop containing nucleotide triphosphate hydrolases"/>
    <property type="match status" value="1"/>
</dbReference>
<keyword evidence="11 16" id="KW-0472">Membrane</keyword>
<dbReference type="InterPro" id="IPR036390">
    <property type="entry name" value="WH_DNA-bd_sf"/>
</dbReference>
<keyword evidence="9 16" id="KW-1133">Transmembrane helix</keyword>
<name>A0A1I3TNQ3_9BACT</name>
<dbReference type="EMBL" id="FORX01000006">
    <property type="protein sequence ID" value="SFJ72858.1"/>
    <property type="molecule type" value="Genomic_DNA"/>
</dbReference>
<dbReference type="Pfam" id="PF09397">
    <property type="entry name" value="FtsK_gamma"/>
    <property type="match status" value="1"/>
</dbReference>
<dbReference type="PANTHER" id="PTHR22683:SF41">
    <property type="entry name" value="DNA TRANSLOCASE FTSK"/>
    <property type="match status" value="1"/>
</dbReference>
<evidence type="ECO:0000256" key="15">
    <source>
        <dbReference type="SAM" id="MobiDB-lite"/>
    </source>
</evidence>
<dbReference type="AlphaFoldDB" id="A0A1I3TNQ3"/>
<dbReference type="SMART" id="SM00843">
    <property type="entry name" value="Ftsk_gamma"/>
    <property type="match status" value="1"/>
</dbReference>
<dbReference type="InterPro" id="IPR041027">
    <property type="entry name" value="FtsK_alpha"/>
</dbReference>
<gene>
    <name evidence="18" type="ORF">SAMN04488082_10653</name>
</gene>
<feature type="region of interest" description="Disordered" evidence="15">
    <location>
        <begin position="200"/>
        <end position="252"/>
    </location>
</feature>
<dbReference type="Gene3D" id="3.30.980.40">
    <property type="match status" value="1"/>
</dbReference>
<evidence type="ECO:0000256" key="8">
    <source>
        <dbReference type="ARBA" id="ARBA00022840"/>
    </source>
</evidence>
<feature type="binding site" evidence="14">
    <location>
        <begin position="404"/>
        <end position="411"/>
    </location>
    <ligand>
        <name>ATP</name>
        <dbReference type="ChEBI" id="CHEBI:30616"/>
    </ligand>
</feature>
<dbReference type="GO" id="GO:0007059">
    <property type="term" value="P:chromosome segregation"/>
    <property type="evidence" value="ECO:0007669"/>
    <property type="project" value="UniProtKB-KW"/>
</dbReference>
<keyword evidence="8 14" id="KW-0067">ATP-binding</keyword>
<dbReference type="SMART" id="SM00382">
    <property type="entry name" value="AAA"/>
    <property type="match status" value="1"/>
</dbReference>
<protein>
    <submittedName>
        <fullName evidence="18">DNA translocase FtsK</fullName>
    </submittedName>
</protein>
<keyword evidence="3" id="KW-1003">Cell membrane</keyword>
<comment type="subcellular location">
    <subcellularLocation>
        <location evidence="1">Cell membrane</location>
        <topology evidence="1">Multi-pass membrane protein</topology>
    </subcellularLocation>
</comment>
<organism evidence="18 19">
    <name type="scientific">Desulfomicrobium apsheronum</name>
    <dbReference type="NCBI Taxonomy" id="52560"/>
    <lineage>
        <taxon>Bacteria</taxon>
        <taxon>Pseudomonadati</taxon>
        <taxon>Thermodesulfobacteriota</taxon>
        <taxon>Desulfovibrionia</taxon>
        <taxon>Desulfovibrionales</taxon>
        <taxon>Desulfomicrobiaceae</taxon>
        <taxon>Desulfomicrobium</taxon>
    </lineage>
</organism>
<evidence type="ECO:0000256" key="16">
    <source>
        <dbReference type="SAM" id="Phobius"/>
    </source>
</evidence>
<dbReference type="STRING" id="52560.SAMN04488082_10653"/>
<dbReference type="InterPro" id="IPR003593">
    <property type="entry name" value="AAA+_ATPase"/>
</dbReference>
<comment type="subunit">
    <text evidence="13">Homohexamer. Forms a ring that surrounds DNA.</text>
</comment>
<keyword evidence="12" id="KW-0131">Cell cycle</keyword>
<evidence type="ECO:0000256" key="7">
    <source>
        <dbReference type="ARBA" id="ARBA00022829"/>
    </source>
</evidence>
<feature type="transmembrane region" description="Helical" evidence="16">
    <location>
        <begin position="94"/>
        <end position="115"/>
    </location>
</feature>
<keyword evidence="4" id="KW-0132">Cell division</keyword>
<evidence type="ECO:0000256" key="14">
    <source>
        <dbReference type="PROSITE-ProRule" id="PRU00289"/>
    </source>
</evidence>
<evidence type="ECO:0000256" key="2">
    <source>
        <dbReference type="ARBA" id="ARBA00006474"/>
    </source>
</evidence>
<evidence type="ECO:0000256" key="10">
    <source>
        <dbReference type="ARBA" id="ARBA00023125"/>
    </source>
</evidence>
<dbReference type="GO" id="GO:0005524">
    <property type="term" value="F:ATP binding"/>
    <property type="evidence" value="ECO:0007669"/>
    <property type="project" value="UniProtKB-UniRule"/>
</dbReference>
<dbReference type="Pfam" id="PF13491">
    <property type="entry name" value="FtsK_4TM"/>
    <property type="match status" value="1"/>
</dbReference>